<protein>
    <recommendedName>
        <fullName evidence="7">Large ribosomal subunit protein uL5</fullName>
    </recommendedName>
</protein>
<evidence type="ECO:0000256" key="6">
    <source>
        <dbReference type="ARBA" id="ARBA00023274"/>
    </source>
</evidence>
<feature type="domain" description="Large ribosomal subunit protein uL5 C-terminal" evidence="10">
    <location>
        <begin position="60"/>
        <end position="142"/>
    </location>
</feature>
<dbReference type="PIRSF" id="PIRSF002161">
    <property type="entry name" value="Ribosomal_L5"/>
    <property type="match status" value="1"/>
</dbReference>
<reference evidence="12 14" key="2">
    <citation type="submission" date="2016-10" db="EMBL/GenBank/DDBJ databases">
        <authorList>
            <person name="Varghese N."/>
            <person name="Submissions S."/>
        </authorList>
    </citation>
    <scope>NUCLEOTIDE SEQUENCE [LARGE SCALE GENOMIC DNA]</scope>
    <source>
        <strain evidence="12 14">DSM 11855</strain>
    </source>
</reference>
<organism evidence="12 14">
    <name type="scientific">Methanosarcina thermophila</name>
    <dbReference type="NCBI Taxonomy" id="2210"/>
    <lineage>
        <taxon>Archaea</taxon>
        <taxon>Methanobacteriati</taxon>
        <taxon>Methanobacteriota</taxon>
        <taxon>Stenosarchaea group</taxon>
        <taxon>Methanomicrobia</taxon>
        <taxon>Methanosarcinales</taxon>
        <taxon>Methanosarcinaceae</taxon>
        <taxon>Methanosarcina</taxon>
    </lineage>
</organism>
<accession>A0A3G9D071</accession>
<dbReference type="FunFam" id="3.30.1440.10:FF:000002">
    <property type="entry name" value="60S ribosomal protein L11"/>
    <property type="match status" value="1"/>
</dbReference>
<dbReference type="Proteomes" id="UP000323733">
    <property type="component" value="Unassembled WGS sequence"/>
</dbReference>
<dbReference type="InterPro" id="IPR031310">
    <property type="entry name" value="Ribosomal_uL5_N"/>
</dbReference>
<comment type="similarity">
    <text evidence="1 7 8">Belongs to the universal ribosomal protein uL5 family.</text>
</comment>
<evidence type="ECO:0000259" key="10">
    <source>
        <dbReference type="Pfam" id="PF00673"/>
    </source>
</evidence>
<evidence type="ECO:0000256" key="5">
    <source>
        <dbReference type="ARBA" id="ARBA00022980"/>
    </source>
</evidence>
<evidence type="ECO:0000313" key="13">
    <source>
        <dbReference type="Proteomes" id="UP000265557"/>
    </source>
</evidence>
<dbReference type="Gene3D" id="3.30.1440.10">
    <property type="match status" value="1"/>
</dbReference>
<comment type="function">
    <text evidence="7">This is 1 of the proteins that bind and probably mediate the attachment of the 5S RNA into the large ribosomal subunit, where it forms part of the central protuberance. In the 70S ribosome it contacts protein S13 of the 30S subunit (bridge B1b), connecting the 2 subunits; this bridge is implicated in subunit movement. May contact the P site tRNA; the 5S rRNA and some of its associated proteins might help stabilize positioning of ribosome-bound tRNAs.</text>
</comment>
<dbReference type="GO" id="GO:0006412">
    <property type="term" value="P:translation"/>
    <property type="evidence" value="ECO:0007669"/>
    <property type="project" value="UniProtKB-UniRule"/>
</dbReference>
<dbReference type="PROSITE" id="PS00358">
    <property type="entry name" value="RIBOSOMAL_L5"/>
    <property type="match status" value="1"/>
</dbReference>
<keyword evidence="14" id="KW-1185">Reference proteome</keyword>
<dbReference type="GO" id="GO:1990904">
    <property type="term" value="C:ribonucleoprotein complex"/>
    <property type="evidence" value="ECO:0007669"/>
    <property type="project" value="UniProtKB-KW"/>
</dbReference>
<dbReference type="Proteomes" id="UP000265557">
    <property type="component" value="Chromosome"/>
</dbReference>
<keyword evidence="2 7" id="KW-0820">tRNA-binding</keyword>
<dbReference type="InterPro" id="IPR002132">
    <property type="entry name" value="Ribosomal_uL5"/>
</dbReference>
<evidence type="ECO:0000256" key="8">
    <source>
        <dbReference type="RuleBase" id="RU003930"/>
    </source>
</evidence>
<dbReference type="SUPFAM" id="SSF55282">
    <property type="entry name" value="RL5-like"/>
    <property type="match status" value="1"/>
</dbReference>
<dbReference type="InterPro" id="IPR057266">
    <property type="entry name" value="Ribosomal_uL5_euk/arc-type"/>
</dbReference>
<evidence type="ECO:0000256" key="1">
    <source>
        <dbReference type="ARBA" id="ARBA00008553"/>
    </source>
</evidence>
<evidence type="ECO:0000313" key="11">
    <source>
        <dbReference type="EMBL" id="BAW30657.1"/>
    </source>
</evidence>
<dbReference type="AlphaFoldDB" id="A0A1I6XPH3"/>
<keyword evidence="5 7" id="KW-0689">Ribosomal protein</keyword>
<proteinExistence type="inferred from homology"/>
<dbReference type="InterPro" id="IPR031309">
    <property type="entry name" value="Ribosomal_uL5_C"/>
</dbReference>
<evidence type="ECO:0000256" key="3">
    <source>
        <dbReference type="ARBA" id="ARBA00022730"/>
    </source>
</evidence>
<feature type="domain" description="Large ribosomal subunit protein uL5 N-terminal" evidence="9">
    <location>
        <begin position="3"/>
        <end position="56"/>
    </location>
</feature>
<evidence type="ECO:0000256" key="7">
    <source>
        <dbReference type="HAMAP-Rule" id="MF_01333"/>
    </source>
</evidence>
<gene>
    <name evidence="7" type="primary">rpl5</name>
    <name evidence="11" type="ORF">MESMT1_2727</name>
    <name evidence="12" type="ORF">SAMN02910340_00502</name>
</gene>
<reference evidence="11 13" key="1">
    <citation type="submission" date="2016-09" db="EMBL/GenBank/DDBJ databases">
        <title>Complete Genome Sequence of Methanosarcina thermophila MT-1.</title>
        <authorList>
            <person name="Kouzuma A."/>
        </authorList>
    </citation>
    <scope>NUCLEOTIDE SEQUENCE [LARGE SCALE GENOMIC DNA]</scope>
    <source>
        <strain evidence="11 13">MT-1</strain>
    </source>
</reference>
<evidence type="ECO:0000313" key="14">
    <source>
        <dbReference type="Proteomes" id="UP000323733"/>
    </source>
</evidence>
<dbReference type="GO" id="GO:0019843">
    <property type="term" value="F:rRNA binding"/>
    <property type="evidence" value="ECO:0007669"/>
    <property type="project" value="UniProtKB-UniRule"/>
</dbReference>
<dbReference type="PANTHER" id="PTHR11994">
    <property type="entry name" value="60S RIBOSOMAL PROTEIN L11-RELATED"/>
    <property type="match status" value="1"/>
</dbReference>
<dbReference type="GO" id="GO:0003735">
    <property type="term" value="F:structural constituent of ribosome"/>
    <property type="evidence" value="ECO:0007669"/>
    <property type="project" value="InterPro"/>
</dbReference>
<comment type="subunit">
    <text evidence="7">Part of the 50S ribosomal subunit; contacts the 5S rRNA and probably tRNA. Forms a bridge to the 30S subunit in the 70S ribosome.</text>
</comment>
<dbReference type="HAMAP" id="MF_01333_A">
    <property type="entry name" value="Ribosomal_uL5_A"/>
    <property type="match status" value="1"/>
</dbReference>
<evidence type="ECO:0000259" key="9">
    <source>
        <dbReference type="Pfam" id="PF00281"/>
    </source>
</evidence>
<evidence type="ECO:0000256" key="4">
    <source>
        <dbReference type="ARBA" id="ARBA00022884"/>
    </source>
</evidence>
<dbReference type="EMBL" id="AP017646">
    <property type="protein sequence ID" value="BAW30657.1"/>
    <property type="molecule type" value="Genomic_DNA"/>
</dbReference>
<dbReference type="InterPro" id="IPR022804">
    <property type="entry name" value="Ribosomal_uL5_arc"/>
</dbReference>
<dbReference type="GO" id="GO:0000049">
    <property type="term" value="F:tRNA binding"/>
    <property type="evidence" value="ECO:0007669"/>
    <property type="project" value="UniProtKB-UniRule"/>
</dbReference>
<evidence type="ECO:0000313" key="12">
    <source>
        <dbReference type="EMBL" id="SFT40315.1"/>
    </source>
</evidence>
<keyword evidence="4 7" id="KW-0694">RNA-binding</keyword>
<dbReference type="Pfam" id="PF00673">
    <property type="entry name" value="Ribosomal_L5_C"/>
    <property type="match status" value="1"/>
</dbReference>
<dbReference type="GO" id="GO:0005840">
    <property type="term" value="C:ribosome"/>
    <property type="evidence" value="ECO:0007669"/>
    <property type="project" value="UniProtKB-KW"/>
</dbReference>
<evidence type="ECO:0000256" key="2">
    <source>
        <dbReference type="ARBA" id="ARBA00022555"/>
    </source>
</evidence>
<name>A0A1I6XPH3_METTE</name>
<dbReference type="InterPro" id="IPR022803">
    <property type="entry name" value="Ribosomal_uL5_dom_sf"/>
</dbReference>
<accession>A0A1I6XPH3</accession>
<dbReference type="InterPro" id="IPR020929">
    <property type="entry name" value="Ribosomal_uL5_CS"/>
</dbReference>
<dbReference type="Pfam" id="PF00281">
    <property type="entry name" value="Ribosomal_L5"/>
    <property type="match status" value="1"/>
</dbReference>
<sequence>MSNPMRAPTVEKVIVHMGVGESGQRLVNAEEILRTITGQEVVRCFAKKTLPAFSIKKKEPIGCKVTLRGQKAQEFLETALGIVGKTLVRSQFDSLGNVSFGIEEHTDFPGMKYDPNIGVFGMDVTVVIKRPGERICKRRIAKKKIPTNHRVTVEDAVAFLSENYGVEVM</sequence>
<keyword evidence="3 7" id="KW-0699">rRNA-binding</keyword>
<keyword evidence="6 7" id="KW-0687">Ribonucleoprotein</keyword>
<dbReference type="EMBL" id="FPAO01000002">
    <property type="protein sequence ID" value="SFT40315.1"/>
    <property type="molecule type" value="Genomic_DNA"/>
</dbReference>
<dbReference type="NCBIfam" id="NF003258">
    <property type="entry name" value="PRK04219.1"/>
    <property type="match status" value="1"/>
</dbReference>